<comment type="caution">
    <text evidence="1">The sequence shown here is derived from an EMBL/GenBank/DDBJ whole genome shotgun (WGS) entry which is preliminary data.</text>
</comment>
<sequence>MFILLHLAKGSFFFTCLRFLKGSALAQLMGSSFVFGMLAYEQSIL</sequence>
<evidence type="ECO:0000313" key="1">
    <source>
        <dbReference type="EMBL" id="EFB34617.1"/>
    </source>
</evidence>
<gene>
    <name evidence="1" type="ORF">PREVCOP_05882</name>
</gene>
<dbReference type="AlphaFoldDB" id="D1PF75"/>
<organism evidence="1 2">
    <name type="scientific">Segatella copri DSM 18205</name>
    <dbReference type="NCBI Taxonomy" id="537011"/>
    <lineage>
        <taxon>Bacteria</taxon>
        <taxon>Pseudomonadati</taxon>
        <taxon>Bacteroidota</taxon>
        <taxon>Bacteroidia</taxon>
        <taxon>Bacteroidales</taxon>
        <taxon>Prevotellaceae</taxon>
        <taxon>Segatella</taxon>
    </lineage>
</organism>
<proteinExistence type="predicted"/>
<dbReference type="EMBL" id="ACBX02000034">
    <property type="protein sequence ID" value="EFB34617.1"/>
    <property type="molecule type" value="Genomic_DNA"/>
</dbReference>
<accession>D1PF75</accession>
<dbReference type="HOGENOM" id="CLU_3203466_0_0_10"/>
<keyword evidence="2" id="KW-1185">Reference proteome</keyword>
<reference evidence="1" key="1">
    <citation type="submission" date="2009-11" db="EMBL/GenBank/DDBJ databases">
        <authorList>
            <person name="Weinstock G."/>
            <person name="Sodergren E."/>
            <person name="Clifton S."/>
            <person name="Fulton L."/>
            <person name="Fulton B."/>
            <person name="Courtney L."/>
            <person name="Fronick C."/>
            <person name="Harrison M."/>
            <person name="Strong C."/>
            <person name="Farmer C."/>
            <person name="Delahaunty K."/>
            <person name="Markovic C."/>
            <person name="Hall O."/>
            <person name="Minx P."/>
            <person name="Tomlinson C."/>
            <person name="Mitreva M."/>
            <person name="Nelson J."/>
            <person name="Hou S."/>
            <person name="Wollam A."/>
            <person name="Pepin K.H."/>
            <person name="Johnson M."/>
            <person name="Bhonagiri V."/>
            <person name="Nash W.E."/>
            <person name="Warren W."/>
            <person name="Chinwalla A."/>
            <person name="Mardis E.R."/>
            <person name="Wilson R.K."/>
        </authorList>
    </citation>
    <scope>NUCLEOTIDE SEQUENCE [LARGE SCALE GENOMIC DNA]</scope>
    <source>
        <strain evidence="1">DSM 18205</strain>
    </source>
</reference>
<dbReference type="PaxDb" id="537011-PREVCOP_05882"/>
<protein>
    <submittedName>
        <fullName evidence="1">Uncharacterized protein</fullName>
    </submittedName>
</protein>
<evidence type="ECO:0000313" key="2">
    <source>
        <dbReference type="Proteomes" id="UP000004477"/>
    </source>
</evidence>
<dbReference type="Proteomes" id="UP000004477">
    <property type="component" value="Unassembled WGS sequence"/>
</dbReference>
<name>D1PF75_9BACT</name>